<gene>
    <name evidence="2" type="ORF">ACH47X_09815</name>
</gene>
<evidence type="ECO:0000313" key="3">
    <source>
        <dbReference type="Proteomes" id="UP001611580"/>
    </source>
</evidence>
<evidence type="ECO:0008006" key="4">
    <source>
        <dbReference type="Google" id="ProtNLM"/>
    </source>
</evidence>
<keyword evidence="3" id="KW-1185">Reference proteome</keyword>
<protein>
    <recommendedName>
        <fullName evidence="4">Carboxypeptidase regulatory-like domain-containing protein</fullName>
    </recommendedName>
</protein>
<proteinExistence type="predicted"/>
<dbReference type="Proteomes" id="UP001611580">
    <property type="component" value="Unassembled WGS sequence"/>
</dbReference>
<sequence>MVVGARKLFTSALGLALAGSLLGVPAAVAASPVDAGSSSVGPQNSYTNYNVYLAPNTSTVGAPVQLHGYLWDSEARPSIGAELLIYFDPVGTAPREVVDTVITDEYGAFARMFTPRTSGTYEVVAQIAGYVRGTNKANFTVRPADQTVRSGVISASKNGYTAKMRVTTQDVVTRVEAQTVYLDMGIQTLGASAPSDRFPYLSNRRAEGRYWVGEFAAPGSAKLTSNYSGVRTYRMSALHPAGLYDVHYDDSVRVYNEYWDMDRDGITHLTEVQMPHKPITTIRVRRASTTTIAASSTSFTGPRNIDLRGSLRRVQLVSDTKAENRLAPNTALKLYFDPAGQAGPSYVKTVRTGPTGAYRTTVRTSRSGTWIAKYEGTSLQAPSKRSVTVTVR</sequence>
<comment type="caution">
    <text evidence="2">The sequence shown here is derived from an EMBL/GenBank/DDBJ whole genome shotgun (WGS) entry which is preliminary data.</text>
</comment>
<dbReference type="EMBL" id="JBIRYI010000005">
    <property type="protein sequence ID" value="MFI2487196.1"/>
    <property type="molecule type" value="Genomic_DNA"/>
</dbReference>
<keyword evidence="1" id="KW-0732">Signal</keyword>
<name>A0ABW7XI48_9MICO</name>
<dbReference type="RefSeq" id="WP_397403717.1">
    <property type="nucleotide sequence ID" value="NZ_JBIRYI010000005.1"/>
</dbReference>
<evidence type="ECO:0000256" key="1">
    <source>
        <dbReference type="SAM" id="SignalP"/>
    </source>
</evidence>
<feature type="chain" id="PRO_5046363115" description="Carboxypeptidase regulatory-like domain-containing protein" evidence="1">
    <location>
        <begin position="30"/>
        <end position="392"/>
    </location>
</feature>
<organism evidence="2 3">
    <name type="scientific">Promicromonospora kroppenstedtii</name>
    <dbReference type="NCBI Taxonomy" id="440482"/>
    <lineage>
        <taxon>Bacteria</taxon>
        <taxon>Bacillati</taxon>
        <taxon>Actinomycetota</taxon>
        <taxon>Actinomycetes</taxon>
        <taxon>Micrococcales</taxon>
        <taxon>Promicromonosporaceae</taxon>
        <taxon>Promicromonospora</taxon>
    </lineage>
</organism>
<accession>A0ABW7XI48</accession>
<evidence type="ECO:0000313" key="2">
    <source>
        <dbReference type="EMBL" id="MFI2487196.1"/>
    </source>
</evidence>
<feature type="signal peptide" evidence="1">
    <location>
        <begin position="1"/>
        <end position="29"/>
    </location>
</feature>
<reference evidence="2 3" key="1">
    <citation type="submission" date="2024-10" db="EMBL/GenBank/DDBJ databases">
        <title>The Natural Products Discovery Center: Release of the First 8490 Sequenced Strains for Exploring Actinobacteria Biosynthetic Diversity.</title>
        <authorList>
            <person name="Kalkreuter E."/>
            <person name="Kautsar S.A."/>
            <person name="Yang D."/>
            <person name="Bader C.D."/>
            <person name="Teijaro C.N."/>
            <person name="Fluegel L."/>
            <person name="Davis C.M."/>
            <person name="Simpson J.R."/>
            <person name="Lauterbach L."/>
            <person name="Steele A.D."/>
            <person name="Gui C."/>
            <person name="Meng S."/>
            <person name="Li G."/>
            <person name="Viehrig K."/>
            <person name="Ye F."/>
            <person name="Su P."/>
            <person name="Kiefer A.F."/>
            <person name="Nichols A."/>
            <person name="Cepeda A.J."/>
            <person name="Yan W."/>
            <person name="Fan B."/>
            <person name="Jiang Y."/>
            <person name="Adhikari A."/>
            <person name="Zheng C.-J."/>
            <person name="Schuster L."/>
            <person name="Cowan T.M."/>
            <person name="Smanski M.J."/>
            <person name="Chevrette M.G."/>
            <person name="De Carvalho L.P.S."/>
            <person name="Shen B."/>
        </authorList>
    </citation>
    <scope>NUCLEOTIDE SEQUENCE [LARGE SCALE GENOMIC DNA]</scope>
    <source>
        <strain evidence="2 3">NPDC019481</strain>
    </source>
</reference>